<organism evidence="1 2">
    <name type="scientific">Enterobacter cloacae</name>
    <dbReference type="NCBI Taxonomy" id="550"/>
    <lineage>
        <taxon>Bacteria</taxon>
        <taxon>Pseudomonadati</taxon>
        <taxon>Pseudomonadota</taxon>
        <taxon>Gammaproteobacteria</taxon>
        <taxon>Enterobacterales</taxon>
        <taxon>Enterobacteriaceae</taxon>
        <taxon>Enterobacter</taxon>
        <taxon>Enterobacter cloacae complex</taxon>
    </lineage>
</organism>
<protein>
    <submittedName>
        <fullName evidence="1">Uncharacterized protein</fullName>
    </submittedName>
</protein>
<evidence type="ECO:0000313" key="2">
    <source>
        <dbReference type="Proteomes" id="UP000255106"/>
    </source>
</evidence>
<dbReference type="Proteomes" id="UP000255106">
    <property type="component" value="Unassembled WGS sequence"/>
</dbReference>
<reference evidence="1 2" key="1">
    <citation type="submission" date="2018-06" db="EMBL/GenBank/DDBJ databases">
        <authorList>
            <consortium name="Pathogen Informatics"/>
            <person name="Doyle S."/>
        </authorList>
    </citation>
    <scope>NUCLEOTIDE SEQUENCE [LARGE SCALE GENOMIC DNA]</scope>
    <source>
        <strain evidence="1 2">NCTC10005</strain>
    </source>
</reference>
<dbReference type="EMBL" id="UGJB01000004">
    <property type="protein sequence ID" value="STQ09478.1"/>
    <property type="molecule type" value="Genomic_DNA"/>
</dbReference>
<proteinExistence type="predicted"/>
<gene>
    <name evidence="1" type="ORF">NCTC10005_02186</name>
</gene>
<sequence>MTMYPKGARPNRWQSLHMVCKYRDHHKPVYPCGVSRRRQNGGIGLKCASLKVFGIMPSRRLLFVVGLSQ</sequence>
<name>A0A0M7ICQ4_ENTCL</name>
<evidence type="ECO:0000313" key="1">
    <source>
        <dbReference type="EMBL" id="STQ09478.1"/>
    </source>
</evidence>
<dbReference type="AlphaFoldDB" id="A0A0M7ICQ4"/>
<accession>A0A0M7ICQ4</accession>